<dbReference type="Pfam" id="PF19040">
    <property type="entry name" value="SGNH"/>
    <property type="match status" value="1"/>
</dbReference>
<dbReference type="RefSeq" id="WP_320236597.1">
    <property type="nucleotide sequence ID" value="NZ_JAVIJF010000029.1"/>
</dbReference>
<evidence type="ECO:0000259" key="3">
    <source>
        <dbReference type="Pfam" id="PF19040"/>
    </source>
</evidence>
<protein>
    <submittedName>
        <fullName evidence="4">Acyltransferase family protein</fullName>
        <ecNumber evidence="4">2.3.1.-</ecNumber>
    </submittedName>
</protein>
<feature type="transmembrane region" description="Helical" evidence="1">
    <location>
        <begin position="227"/>
        <end position="245"/>
    </location>
</feature>
<dbReference type="InterPro" id="IPR050879">
    <property type="entry name" value="Acyltransferase_3"/>
</dbReference>
<dbReference type="Pfam" id="PF01757">
    <property type="entry name" value="Acyl_transf_3"/>
    <property type="match status" value="1"/>
</dbReference>
<evidence type="ECO:0000259" key="2">
    <source>
        <dbReference type="Pfam" id="PF01757"/>
    </source>
</evidence>
<dbReference type="Proteomes" id="UP001276840">
    <property type="component" value="Unassembled WGS sequence"/>
</dbReference>
<dbReference type="InterPro" id="IPR043968">
    <property type="entry name" value="SGNH"/>
</dbReference>
<evidence type="ECO:0000256" key="1">
    <source>
        <dbReference type="SAM" id="Phobius"/>
    </source>
</evidence>
<feature type="transmembrane region" description="Helical" evidence="1">
    <location>
        <begin position="150"/>
        <end position="166"/>
    </location>
</feature>
<keyword evidence="1" id="KW-0812">Transmembrane</keyword>
<dbReference type="PANTHER" id="PTHR23028">
    <property type="entry name" value="ACETYLTRANSFERASE"/>
    <property type="match status" value="1"/>
</dbReference>
<keyword evidence="1" id="KW-0472">Membrane</keyword>
<feature type="transmembrane region" description="Helical" evidence="1">
    <location>
        <begin position="36"/>
        <end position="59"/>
    </location>
</feature>
<keyword evidence="1" id="KW-1133">Transmembrane helix</keyword>
<keyword evidence="5" id="KW-1185">Reference proteome</keyword>
<feature type="transmembrane region" description="Helical" evidence="1">
    <location>
        <begin position="196"/>
        <end position="215"/>
    </location>
</feature>
<comment type="caution">
    <text evidence="4">The sequence shown here is derived from an EMBL/GenBank/DDBJ whole genome shotgun (WGS) entry which is preliminary data.</text>
</comment>
<feature type="transmembrane region" description="Helical" evidence="1">
    <location>
        <begin position="251"/>
        <end position="270"/>
    </location>
</feature>
<evidence type="ECO:0000313" key="4">
    <source>
        <dbReference type="EMBL" id="MDX8528708.1"/>
    </source>
</evidence>
<dbReference type="InterPro" id="IPR002656">
    <property type="entry name" value="Acyl_transf_3_dom"/>
</dbReference>
<feature type="domain" description="SGNH" evidence="3">
    <location>
        <begin position="418"/>
        <end position="656"/>
    </location>
</feature>
<organism evidence="4 5">
    <name type="scientific">Mesorhizobium montanum</name>
    <dbReference type="NCBI Taxonomy" id="3072323"/>
    <lineage>
        <taxon>Bacteria</taxon>
        <taxon>Pseudomonadati</taxon>
        <taxon>Pseudomonadota</taxon>
        <taxon>Alphaproteobacteria</taxon>
        <taxon>Hyphomicrobiales</taxon>
        <taxon>Phyllobacteriaceae</taxon>
        <taxon>Mesorhizobium</taxon>
    </lineage>
</organism>
<keyword evidence="4" id="KW-0808">Transferase</keyword>
<dbReference type="EMBL" id="JAVIJF010000029">
    <property type="protein sequence ID" value="MDX8528708.1"/>
    <property type="molecule type" value="Genomic_DNA"/>
</dbReference>
<name>A0ABU4ZTH3_9HYPH</name>
<proteinExistence type="predicted"/>
<feature type="domain" description="Acyltransferase 3" evidence="2">
    <location>
        <begin position="13"/>
        <end position="331"/>
    </location>
</feature>
<feature type="transmembrane region" description="Helical" evidence="1">
    <location>
        <begin position="80"/>
        <end position="99"/>
    </location>
</feature>
<feature type="transmembrane region" description="Helical" evidence="1">
    <location>
        <begin position="282"/>
        <end position="299"/>
    </location>
</feature>
<feature type="transmembrane region" description="Helical" evidence="1">
    <location>
        <begin position="173"/>
        <end position="190"/>
    </location>
</feature>
<accession>A0ABU4ZTH3</accession>
<reference evidence="4 5" key="1">
    <citation type="submission" date="2023-08" db="EMBL/GenBank/DDBJ databases">
        <title>Implementing the SeqCode for naming new Mesorhizobium species isolated from Vachellia karroo root nodules.</title>
        <authorList>
            <person name="Van Lill M."/>
        </authorList>
    </citation>
    <scope>NUCLEOTIDE SEQUENCE [LARGE SCALE GENOMIC DNA]</scope>
    <source>
        <strain evidence="4 5">MSK 1335</strain>
    </source>
</reference>
<sequence length="675" mass="73441">MHGHGQAGLTYRADIDGLRALAVVPVLLYHTGIPGFGGGFVGVDVFFVISGFLMASLISEEITRGGFSLLRFYERRIRRIFPALFAVLAASSIAAWFLLMPAELEYFARSLKAAALFTSNIQFEKESGYFDIGAQMKPLVHTWSLAVEEQFYILFPLLLVAINRFARRHTVPILIGLLIVSFVASAWMVFRSPVAAFYLLQFRAWELLVGALIAFDAIPTPKRSTMRGGLAAGGILLIALAMFGFNDRTLFPGPTALLPSVGAALVIYAHDEQGPVSQFLRSKPVVFIGLISYSLYLWHWPVIVFIREMAGRELSLLDGSLIVLTSLAIATFSWRFIEQPFRGRNGWIGQRSLFAGAVFMIAVAISFGSHVIHDQGAPSRLPVDARNVYAATYDESRFSVPPCFADSDTTGPTPADIRMGKLCPLGIEGSNNPAFLVWGDSHSGAMAPAIDAAATQTGVTGLFAGHSSCPPLPGVQLTPRGDTKRCGDFNGAVRDLIASRHIPLVFLLAYWPKYVHDAELPNEGVYFDPSVPPPLEDRSASVVETLDHLMGELTQQGTKVVLVMDVPEMGHYMPEAVAKAMVAGHSTDVAAPWDYVEKRQALSRAILARLAEKYGAAIVDPLQAICSNGHCDAVRNGLPIYKDADHITATMARSLSFLYVPLLSTTHQSSAMPKP</sequence>
<evidence type="ECO:0000313" key="5">
    <source>
        <dbReference type="Proteomes" id="UP001276840"/>
    </source>
</evidence>
<dbReference type="PANTHER" id="PTHR23028:SF53">
    <property type="entry name" value="ACYL_TRANSF_3 DOMAIN-CONTAINING PROTEIN"/>
    <property type="match status" value="1"/>
</dbReference>
<feature type="transmembrane region" description="Helical" evidence="1">
    <location>
        <begin position="319"/>
        <end position="337"/>
    </location>
</feature>
<keyword evidence="4" id="KW-0012">Acyltransferase</keyword>
<dbReference type="EC" id="2.3.1.-" evidence="4"/>
<gene>
    <name evidence="4" type="ORF">RFM68_29980</name>
</gene>
<feature type="transmembrane region" description="Helical" evidence="1">
    <location>
        <begin position="353"/>
        <end position="372"/>
    </location>
</feature>
<dbReference type="GO" id="GO:0016746">
    <property type="term" value="F:acyltransferase activity"/>
    <property type="evidence" value="ECO:0007669"/>
    <property type="project" value="UniProtKB-KW"/>
</dbReference>